<accession>A0A0J6FMG7</accession>
<gene>
    <name evidence="1" type="ORF">CPAG_06926</name>
</gene>
<name>A0A0J6FMG7_COCPO</name>
<reference evidence="2" key="2">
    <citation type="journal article" date="2009" name="Genome Res.">
        <title>Comparative genomic analyses of the human fungal pathogens Coccidioides and their relatives.</title>
        <authorList>
            <person name="Sharpton T.J."/>
            <person name="Stajich J.E."/>
            <person name="Rounsley S.D."/>
            <person name="Gardner M.J."/>
            <person name="Wortman J.R."/>
            <person name="Jordar V.S."/>
            <person name="Maiti R."/>
            <person name="Kodira C.D."/>
            <person name="Neafsey D.E."/>
            <person name="Zeng Q."/>
            <person name="Hung C.-Y."/>
            <person name="McMahan C."/>
            <person name="Muszewska A."/>
            <person name="Grynberg M."/>
            <person name="Mandel M.A."/>
            <person name="Kellner E.M."/>
            <person name="Barker B.M."/>
            <person name="Galgiani J.N."/>
            <person name="Orbach M.J."/>
            <person name="Kirkland T.N."/>
            <person name="Cole G.T."/>
            <person name="Henn M.R."/>
            <person name="Birren B.W."/>
            <person name="Taylor J.W."/>
        </authorList>
    </citation>
    <scope>NUCLEOTIDE SEQUENCE [LARGE SCALE GENOMIC DNA]</scope>
    <source>
        <strain evidence="2">RMSCC 3488</strain>
    </source>
</reference>
<organism evidence="1 2">
    <name type="scientific">Coccidioides posadasii RMSCC 3488</name>
    <dbReference type="NCBI Taxonomy" id="454284"/>
    <lineage>
        <taxon>Eukaryota</taxon>
        <taxon>Fungi</taxon>
        <taxon>Dikarya</taxon>
        <taxon>Ascomycota</taxon>
        <taxon>Pezizomycotina</taxon>
        <taxon>Eurotiomycetes</taxon>
        <taxon>Eurotiomycetidae</taxon>
        <taxon>Onygenales</taxon>
        <taxon>Onygenaceae</taxon>
        <taxon>Coccidioides</taxon>
    </lineage>
</organism>
<reference evidence="1 2" key="1">
    <citation type="submission" date="2007-06" db="EMBL/GenBank/DDBJ databases">
        <title>The Genome Sequence of Coccidioides posadasii RMSCC_3488.</title>
        <authorList>
            <consortium name="Coccidioides Genome Resources Consortium"/>
            <consortium name="The Broad Institute Genome Sequencing Platform"/>
            <person name="Henn M.R."/>
            <person name="Sykes S."/>
            <person name="Young S."/>
            <person name="Jaffe D."/>
            <person name="Berlin A."/>
            <person name="Alvarez P."/>
            <person name="Butler J."/>
            <person name="Gnerre S."/>
            <person name="Grabherr M."/>
            <person name="Mauceli E."/>
            <person name="Brockman W."/>
            <person name="Kodira C."/>
            <person name="Alvarado L."/>
            <person name="Zeng Q."/>
            <person name="Crawford M."/>
            <person name="Antoine C."/>
            <person name="Devon K."/>
            <person name="Galgiani J."/>
            <person name="Orsborn K."/>
            <person name="Lewis M.L."/>
            <person name="Nusbaum C."/>
            <person name="Galagan J."/>
            <person name="Birren B."/>
        </authorList>
    </citation>
    <scope>NUCLEOTIDE SEQUENCE [LARGE SCALE GENOMIC DNA]</scope>
    <source>
        <strain evidence="1 2">RMSCC 3488</strain>
    </source>
</reference>
<dbReference type="Proteomes" id="UP000054567">
    <property type="component" value="Unassembled WGS sequence"/>
</dbReference>
<dbReference type="OrthoDB" id="5418574at2759"/>
<reference evidence="2" key="3">
    <citation type="journal article" date="2010" name="Genome Res.">
        <title>Population genomic sequencing of Coccidioides fungi reveals recent hybridization and transposon control.</title>
        <authorList>
            <person name="Neafsey D.E."/>
            <person name="Barker B.M."/>
            <person name="Sharpton T.J."/>
            <person name="Stajich J.E."/>
            <person name="Park D.J."/>
            <person name="Whiston E."/>
            <person name="Hung C.-Y."/>
            <person name="McMahan C."/>
            <person name="White J."/>
            <person name="Sykes S."/>
            <person name="Heiman D."/>
            <person name="Young S."/>
            <person name="Zeng Q."/>
            <person name="Abouelleil A."/>
            <person name="Aftuck L."/>
            <person name="Bessette D."/>
            <person name="Brown A."/>
            <person name="FitzGerald M."/>
            <person name="Lui A."/>
            <person name="Macdonald J.P."/>
            <person name="Priest M."/>
            <person name="Orbach M.J."/>
            <person name="Galgiani J.N."/>
            <person name="Kirkland T.N."/>
            <person name="Cole G.T."/>
            <person name="Birren B.W."/>
            <person name="Henn M.R."/>
            <person name="Taylor J.W."/>
            <person name="Rounsley S.D."/>
        </authorList>
    </citation>
    <scope>NUCLEOTIDE SEQUENCE [LARGE SCALE GENOMIC DNA]</scope>
    <source>
        <strain evidence="2">RMSCC 3488</strain>
    </source>
</reference>
<dbReference type="VEuPathDB" id="FungiDB:CPAG_06926"/>
<dbReference type="EMBL" id="DS268112">
    <property type="protein sequence ID" value="KMM70615.1"/>
    <property type="molecule type" value="Genomic_DNA"/>
</dbReference>
<proteinExistence type="predicted"/>
<evidence type="ECO:0000313" key="1">
    <source>
        <dbReference type="EMBL" id="KMM70615.1"/>
    </source>
</evidence>
<protein>
    <submittedName>
        <fullName evidence="1">Uncharacterized protein</fullName>
    </submittedName>
</protein>
<evidence type="ECO:0000313" key="2">
    <source>
        <dbReference type="Proteomes" id="UP000054567"/>
    </source>
</evidence>
<sequence length="166" mass="18594">MSLITDGVLMALWERAQERSSDEQASAKVWTHLWNTHFFLEEKDRVISQVAPPENLLGEGTKSVVLAFHEAEILNAGPQDLEEAEIEACNTCMKYLGKHPELKFVNAFTSFGTKGRAWLCERTETYLTLFGSGDPADRGQYIDIHSSEGYLTKQAVQAMRIVPSSI</sequence>
<dbReference type="AlphaFoldDB" id="A0A0J6FMG7"/>